<feature type="transmembrane region" description="Helical" evidence="2">
    <location>
        <begin position="55"/>
        <end position="73"/>
    </location>
</feature>
<dbReference type="Proteomes" id="UP001253637">
    <property type="component" value="Segment"/>
</dbReference>
<name>A0A811BRJ1_9VIRU</name>
<feature type="region of interest" description="Disordered" evidence="1">
    <location>
        <begin position="75"/>
        <end position="99"/>
    </location>
</feature>
<feature type="transmembrane region" description="Helical" evidence="2">
    <location>
        <begin position="12"/>
        <end position="35"/>
    </location>
</feature>
<evidence type="ECO:0008006" key="5">
    <source>
        <dbReference type="Google" id="ProtNLM"/>
    </source>
</evidence>
<accession>A0A811BRJ1</accession>
<keyword evidence="2" id="KW-1133">Transmembrane helix</keyword>
<proteinExistence type="predicted"/>
<keyword evidence="2" id="KW-0812">Transmembrane</keyword>
<dbReference type="EMBL" id="LC625835">
    <property type="protein sequence ID" value="BCU03980.1"/>
    <property type="molecule type" value="Genomic_DNA"/>
</dbReference>
<evidence type="ECO:0000313" key="3">
    <source>
        <dbReference type="EMBL" id="BCU03980.1"/>
    </source>
</evidence>
<feature type="compositionally biased region" description="Basic and acidic residues" evidence="1">
    <location>
        <begin position="132"/>
        <end position="146"/>
    </location>
</feature>
<evidence type="ECO:0000313" key="4">
    <source>
        <dbReference type="Proteomes" id="UP001253637"/>
    </source>
</evidence>
<feature type="compositionally biased region" description="Basic and acidic residues" evidence="1">
    <location>
        <begin position="75"/>
        <end position="92"/>
    </location>
</feature>
<feature type="region of interest" description="Disordered" evidence="1">
    <location>
        <begin position="118"/>
        <end position="165"/>
    </location>
</feature>
<evidence type="ECO:0000256" key="1">
    <source>
        <dbReference type="SAM" id="MobiDB-lite"/>
    </source>
</evidence>
<sequence>MGDREKKEKNDGARAVGSFGFFPSFPIAPFFLIFLDASPGAAPMTPCRRSRRCVTFFPTFLFSLFFTTFSLCGDGTRESDRQRTRARRKEEGAFQGRPGGLAMVVGAHHGMVETVGGSVKPRATQRRHGRGCRREGEPECSKKADGDGASPRPQSIPVFVHVGTR</sequence>
<reference evidence="3" key="1">
    <citation type="submission" date="2021-04" db="EMBL/GenBank/DDBJ databases">
        <title>Draft Genome Sequence of Pandoravirus japonicus, Isolated from the Sabaishi River of Niigata, Japan.</title>
        <authorList>
            <person name="Hosokawa N."/>
            <person name="Takahashi H."/>
            <person name="Aoki K."/>
            <person name="Takemura M."/>
        </authorList>
    </citation>
    <scope>NUCLEOTIDE SEQUENCE</scope>
</reference>
<evidence type="ECO:0000256" key="2">
    <source>
        <dbReference type="SAM" id="Phobius"/>
    </source>
</evidence>
<organism evidence="3 4">
    <name type="scientific">Pandoravirus japonicus</name>
    <dbReference type="NCBI Taxonomy" id="2823154"/>
    <lineage>
        <taxon>Viruses</taxon>
        <taxon>Pandoravirus</taxon>
    </lineage>
</organism>
<protein>
    <recommendedName>
        <fullName evidence="5">Transmembrane protein</fullName>
    </recommendedName>
</protein>
<keyword evidence="2" id="KW-0472">Membrane</keyword>